<accession>A0A939G1B1</accession>
<comment type="caution">
    <text evidence="3">The sequence shown here is derived from an EMBL/GenBank/DDBJ whole genome shotgun (WGS) entry which is preliminary data.</text>
</comment>
<name>A0A939G1B1_9BACT</name>
<dbReference type="Pfam" id="PF01345">
    <property type="entry name" value="DUF11"/>
    <property type="match status" value="2"/>
</dbReference>
<dbReference type="InterPro" id="IPR017868">
    <property type="entry name" value="Filamin/ABP280_repeat-like"/>
</dbReference>
<dbReference type="AlphaFoldDB" id="A0A939G1B1"/>
<dbReference type="InterPro" id="IPR047589">
    <property type="entry name" value="DUF11_rpt"/>
</dbReference>
<dbReference type="Proteomes" id="UP000664795">
    <property type="component" value="Unassembled WGS sequence"/>
</dbReference>
<dbReference type="EMBL" id="JAFMYU010000004">
    <property type="protein sequence ID" value="MBO0930597.1"/>
    <property type="molecule type" value="Genomic_DNA"/>
</dbReference>
<proteinExistence type="predicted"/>
<dbReference type="RefSeq" id="WP_207334566.1">
    <property type="nucleotide sequence ID" value="NZ_JAFMYU010000004.1"/>
</dbReference>
<dbReference type="PANTHER" id="PTHR34819:SF3">
    <property type="entry name" value="CELL SURFACE PROTEIN"/>
    <property type="match status" value="1"/>
</dbReference>
<dbReference type="PROSITE" id="PS50194">
    <property type="entry name" value="FILAMIN_REPEAT"/>
    <property type="match status" value="1"/>
</dbReference>
<feature type="region of interest" description="Disordered" evidence="1">
    <location>
        <begin position="260"/>
        <end position="281"/>
    </location>
</feature>
<organism evidence="3 4">
    <name type="scientific">Fibrella aquatilis</name>
    <dbReference type="NCBI Taxonomy" id="2817059"/>
    <lineage>
        <taxon>Bacteria</taxon>
        <taxon>Pseudomonadati</taxon>
        <taxon>Bacteroidota</taxon>
        <taxon>Cytophagia</taxon>
        <taxon>Cytophagales</taxon>
        <taxon>Spirosomataceae</taxon>
        <taxon>Fibrella</taxon>
    </lineage>
</organism>
<dbReference type="PANTHER" id="PTHR34819">
    <property type="entry name" value="LARGE CYSTEINE-RICH PERIPLASMIC PROTEIN OMCB"/>
    <property type="match status" value="1"/>
</dbReference>
<reference evidence="3 4" key="1">
    <citation type="submission" date="2021-03" db="EMBL/GenBank/DDBJ databases">
        <title>Fibrella sp. HMF5036 genome sequencing and assembly.</title>
        <authorList>
            <person name="Kang H."/>
            <person name="Kim H."/>
            <person name="Bae S."/>
            <person name="Joh K."/>
        </authorList>
    </citation>
    <scope>NUCLEOTIDE SEQUENCE [LARGE SCALE GENOMIC DNA]</scope>
    <source>
        <strain evidence="3 4">HMF5036</strain>
    </source>
</reference>
<feature type="domain" description="DUF11" evidence="2">
    <location>
        <begin position="163"/>
        <end position="274"/>
    </location>
</feature>
<dbReference type="NCBIfam" id="TIGR01451">
    <property type="entry name" value="B_ant_repeat"/>
    <property type="match status" value="1"/>
</dbReference>
<gene>
    <name evidence="3" type="ORF">J2I48_06305</name>
</gene>
<dbReference type="InterPro" id="IPR051172">
    <property type="entry name" value="Chlamydia_OmcB"/>
</dbReference>
<evidence type="ECO:0000313" key="3">
    <source>
        <dbReference type="EMBL" id="MBO0930597.1"/>
    </source>
</evidence>
<feature type="domain" description="DUF11" evidence="2">
    <location>
        <begin position="323"/>
        <end position="414"/>
    </location>
</feature>
<evidence type="ECO:0000313" key="4">
    <source>
        <dbReference type="Proteomes" id="UP000664795"/>
    </source>
</evidence>
<evidence type="ECO:0000256" key="1">
    <source>
        <dbReference type="SAM" id="MobiDB-lite"/>
    </source>
</evidence>
<protein>
    <submittedName>
        <fullName evidence="3">DUF11 domain-containing protein</fullName>
    </submittedName>
</protein>
<keyword evidence="4" id="KW-1185">Reference proteome</keyword>
<feature type="compositionally biased region" description="Polar residues" evidence="1">
    <location>
        <begin position="260"/>
        <end position="273"/>
    </location>
</feature>
<dbReference type="InterPro" id="IPR001434">
    <property type="entry name" value="OmcB-like_DUF11"/>
</dbReference>
<sequence>MKPSILPTPAQRCLNTVVALRSYEGSPGQWRRNGVDIPDETSYIYYPSESGRYTIAYTYDGCWRESDPVEIKIGEPTAATLTGNALVNTGQAVQLPVAFTGPAPWSFTLSNGQSVQNTYLNPYLLSVTAMATSSYSIVGIENACGTGTAVGQATVTVGSGQADVSLAAQVSSRTPRVNDVVTYSLLVTNAGPQQADNVQVSSRLPAGVEFIDASSPGVSAVNGVVGGNVGTVPVGMTTTITYRLRITQPGMFFTAAQVVNTTTPDPDSQPNSGTGDGQDDVASVDLRTVDAGGALVASANPNQVPLPRVQVNQPPVSLTAVELSLTLRSSSLTPKAGDVISLSLAVGNRGGATANNLVVQTLLPAGWQLTNSTGFIVSGQTVKAYVNQLAPNGQTVLVLPVQVSTGNGAVQAQVLDVAEPVSNATPGNGYQNGELDEAGVLVRVR</sequence>
<evidence type="ECO:0000259" key="2">
    <source>
        <dbReference type="Pfam" id="PF01345"/>
    </source>
</evidence>